<comment type="caution">
    <text evidence="2">The sequence shown here is derived from an EMBL/GenBank/DDBJ whole genome shotgun (WGS) entry which is preliminary data.</text>
</comment>
<evidence type="ECO:0000313" key="3">
    <source>
        <dbReference type="Proteomes" id="UP000295511"/>
    </source>
</evidence>
<name>A0A4R5K980_9MICC</name>
<dbReference type="RefSeq" id="WP_133206707.1">
    <property type="nucleotide sequence ID" value="NZ_SMRU01000044.1"/>
</dbReference>
<feature type="transmembrane region" description="Helical" evidence="1">
    <location>
        <begin position="63"/>
        <end position="82"/>
    </location>
</feature>
<keyword evidence="1" id="KW-0812">Transmembrane</keyword>
<reference evidence="2 3" key="1">
    <citation type="submission" date="2019-03" db="EMBL/GenBank/DDBJ databases">
        <title>Whole genome sequence of Arthrobacter sp JH1-1.</title>
        <authorList>
            <person name="Trinh H.N."/>
        </authorList>
    </citation>
    <scope>NUCLEOTIDE SEQUENCE [LARGE SCALE GENOMIC DNA]</scope>
    <source>
        <strain evidence="2 3">JH1-1</strain>
    </source>
</reference>
<accession>A0A4R5K980</accession>
<keyword evidence="1" id="KW-1133">Transmembrane helix</keyword>
<keyword evidence="3" id="KW-1185">Reference proteome</keyword>
<dbReference type="Proteomes" id="UP000295511">
    <property type="component" value="Unassembled WGS sequence"/>
</dbReference>
<dbReference type="EMBL" id="SMRU01000044">
    <property type="protein sequence ID" value="TDF88578.1"/>
    <property type="molecule type" value="Genomic_DNA"/>
</dbReference>
<protein>
    <submittedName>
        <fullName evidence="2">Uncharacterized protein</fullName>
    </submittedName>
</protein>
<gene>
    <name evidence="2" type="ORF">E1809_23675</name>
</gene>
<feature type="transmembrane region" description="Helical" evidence="1">
    <location>
        <begin position="38"/>
        <end position="57"/>
    </location>
</feature>
<dbReference type="AlphaFoldDB" id="A0A4R5K980"/>
<keyword evidence="1" id="KW-0472">Membrane</keyword>
<evidence type="ECO:0000256" key="1">
    <source>
        <dbReference type="SAM" id="Phobius"/>
    </source>
</evidence>
<organism evidence="2 3">
    <name type="scientific">Arthrobacter terricola</name>
    <dbReference type="NCBI Taxonomy" id="2547396"/>
    <lineage>
        <taxon>Bacteria</taxon>
        <taxon>Bacillati</taxon>
        <taxon>Actinomycetota</taxon>
        <taxon>Actinomycetes</taxon>
        <taxon>Micrococcales</taxon>
        <taxon>Micrococcaceae</taxon>
        <taxon>Arthrobacter</taxon>
    </lineage>
</organism>
<dbReference type="OrthoDB" id="3837753at2"/>
<sequence length="291" mass="32714">MAPRSYGIPSPLNRSFLDHEIALRVFGMSLQPSPIKQILFFIGGILITIWAVTATPLRDAHPGLITLFVIWALVATFYLGGLTKTKELRVVRVPALLAYLPKKAREVFVRRGSDPGGFYSMVGISHIAENGRITFDDGSAGQVYMVVGSASRLLFDEDQTAILNRRDAFWRKVPTSCSFTEITTKEPQRVVDQLANLEHRNRNLEIRDPDLIELLDEQYDILTGHVGGKFTSIHQYQLLRGRTANALRQGHQILQVEAESSSLVIKEISMLDRSETERMLRVFYQSADQAA</sequence>
<proteinExistence type="predicted"/>
<evidence type="ECO:0000313" key="2">
    <source>
        <dbReference type="EMBL" id="TDF88578.1"/>
    </source>
</evidence>